<dbReference type="KEGG" id="cmax:111484033"/>
<name>A0A6J1JAH6_CUCMA</name>
<dbReference type="InterPro" id="IPR036570">
    <property type="entry name" value="HORMA_dom_sf"/>
</dbReference>
<dbReference type="RefSeq" id="XP_022986216.1">
    <property type="nucleotide sequence ID" value="XM_023130448.1"/>
</dbReference>
<proteinExistence type="predicted"/>
<organism evidence="1 2">
    <name type="scientific">Cucurbita maxima</name>
    <name type="common">Pumpkin</name>
    <name type="synonym">Winter squash</name>
    <dbReference type="NCBI Taxonomy" id="3661"/>
    <lineage>
        <taxon>Eukaryota</taxon>
        <taxon>Viridiplantae</taxon>
        <taxon>Streptophyta</taxon>
        <taxon>Embryophyta</taxon>
        <taxon>Tracheophyta</taxon>
        <taxon>Spermatophyta</taxon>
        <taxon>Magnoliopsida</taxon>
        <taxon>eudicotyledons</taxon>
        <taxon>Gunneridae</taxon>
        <taxon>Pentapetalae</taxon>
        <taxon>rosids</taxon>
        <taxon>fabids</taxon>
        <taxon>Cucurbitales</taxon>
        <taxon>Cucurbitaceae</taxon>
        <taxon>Cucurbiteae</taxon>
        <taxon>Cucurbita</taxon>
    </lineage>
</organism>
<dbReference type="OrthoDB" id="21254at2759"/>
<dbReference type="Proteomes" id="UP000504608">
    <property type="component" value="Unplaced"/>
</dbReference>
<evidence type="ECO:0000313" key="1">
    <source>
        <dbReference type="Proteomes" id="UP000504608"/>
    </source>
</evidence>
<keyword evidence="1" id="KW-1185">Reference proteome</keyword>
<dbReference type="GeneID" id="111484033"/>
<gene>
    <name evidence="2" type="primary">LOC111484033</name>
</gene>
<evidence type="ECO:0000313" key="2">
    <source>
        <dbReference type="RefSeq" id="XP_022986216.1"/>
    </source>
</evidence>
<dbReference type="AlphaFoldDB" id="A0A6J1JAH6"/>
<sequence>MEKIGIVSNYWWGLYEDAFEKRWLMNAVVQKAHHPELQDYIHSTVSGLLSFIQKVDHSLLFLSSIYVKIKFGSSLPSRRFKNETLFTSSGLWRLLWRVQNEYQALASTRSKHPIKSMNSQPLSLQLYLQHPSLSEPKPCE</sequence>
<protein>
    <submittedName>
        <fullName evidence="2">DNA polymerase zeta processivity subunit-like</fullName>
    </submittedName>
</protein>
<reference evidence="2" key="1">
    <citation type="submission" date="2025-08" db="UniProtKB">
        <authorList>
            <consortium name="RefSeq"/>
        </authorList>
    </citation>
    <scope>IDENTIFICATION</scope>
    <source>
        <tissue evidence="2">Young leaves</tissue>
    </source>
</reference>
<dbReference type="SUPFAM" id="SSF56019">
    <property type="entry name" value="The spindle assembly checkpoint protein mad2"/>
    <property type="match status" value="1"/>
</dbReference>
<accession>A0A6J1JAH6</accession>